<gene>
    <name evidence="1" type="ORF">ACFPET_01845</name>
</gene>
<proteinExistence type="predicted"/>
<protein>
    <submittedName>
        <fullName evidence="1">Uncharacterized protein</fullName>
    </submittedName>
</protein>
<dbReference type="Proteomes" id="UP001595823">
    <property type="component" value="Unassembled WGS sequence"/>
</dbReference>
<dbReference type="RefSeq" id="WP_380617675.1">
    <property type="nucleotide sequence ID" value="NZ_JBHSDK010000002.1"/>
</dbReference>
<comment type="caution">
    <text evidence="1">The sequence shown here is derived from an EMBL/GenBank/DDBJ whole genome shotgun (WGS) entry which is preliminary data.</text>
</comment>
<organism evidence="1 2">
    <name type="scientific">Salininema proteolyticum</name>
    <dbReference type="NCBI Taxonomy" id="1607685"/>
    <lineage>
        <taxon>Bacteria</taxon>
        <taxon>Bacillati</taxon>
        <taxon>Actinomycetota</taxon>
        <taxon>Actinomycetes</taxon>
        <taxon>Glycomycetales</taxon>
        <taxon>Glycomycetaceae</taxon>
        <taxon>Salininema</taxon>
    </lineage>
</organism>
<evidence type="ECO:0000313" key="1">
    <source>
        <dbReference type="EMBL" id="MFC4333936.1"/>
    </source>
</evidence>
<accession>A0ABV8TTR6</accession>
<dbReference type="EMBL" id="JBHSDK010000002">
    <property type="protein sequence ID" value="MFC4333936.1"/>
    <property type="molecule type" value="Genomic_DNA"/>
</dbReference>
<name>A0ABV8TTR6_9ACTN</name>
<evidence type="ECO:0000313" key="2">
    <source>
        <dbReference type="Proteomes" id="UP001595823"/>
    </source>
</evidence>
<keyword evidence="2" id="KW-1185">Reference proteome</keyword>
<sequence length="64" mass="7516">MSWKRTADRAASEWISLSAYLRQLVHEEAARPTNAEVIQRIEAERPVEATMDEVRSFIEAERWQ</sequence>
<reference evidence="2" key="1">
    <citation type="journal article" date="2019" name="Int. J. Syst. Evol. Microbiol.">
        <title>The Global Catalogue of Microorganisms (GCM) 10K type strain sequencing project: providing services to taxonomists for standard genome sequencing and annotation.</title>
        <authorList>
            <consortium name="The Broad Institute Genomics Platform"/>
            <consortium name="The Broad Institute Genome Sequencing Center for Infectious Disease"/>
            <person name="Wu L."/>
            <person name="Ma J."/>
        </authorList>
    </citation>
    <scope>NUCLEOTIDE SEQUENCE [LARGE SCALE GENOMIC DNA]</scope>
    <source>
        <strain evidence="2">IBRC-M 10908</strain>
    </source>
</reference>